<evidence type="ECO:0000256" key="1">
    <source>
        <dbReference type="SAM" id="Coils"/>
    </source>
</evidence>
<dbReference type="OrthoDB" id="2446958at2"/>
<evidence type="ECO:0000313" key="2">
    <source>
        <dbReference type="EMBL" id="MBB5179843.1"/>
    </source>
</evidence>
<keyword evidence="3" id="KW-1185">Reference proteome</keyword>
<dbReference type="Proteomes" id="UP000525923">
    <property type="component" value="Unassembled WGS sequence"/>
</dbReference>
<sequence>MDFKSRIIEAVTSAEKEIKRVVDGHELTIKRQKEEIEELRQYASQAEEIERLQKEVQELRKQLRVSEGENLLLQVRLDLEAAKEKKKTSSELVTLTAKENPPTKISQETVDKRDTEDEWEDTLLQVRRDLEAANEKKQREKTYYENSSSTGSFAATDLSAISGSVKPAIYRYKVNVIDGTSLETFIRKYNLVERDAILPLYETKNSREIYLYTEVETIFIDLLLKEIYMVKDEFDKLQARYSPLVLKHRQLTAIKHPVREKQSADTAGIQWGSIDAKPSFLKDPIEDSLFSEQSELNKMGYRISGITREERWEVLRRAIPALGLKKVVNIISANVRLRKRQKNGEQKYQYAITEWEYDLSQLKKKYYYDGFKWPES</sequence>
<gene>
    <name evidence="2" type="ORF">HNQ44_001267</name>
</gene>
<organism evidence="2 3">
    <name type="scientific">Planococcus koreensis</name>
    <dbReference type="NCBI Taxonomy" id="112331"/>
    <lineage>
        <taxon>Bacteria</taxon>
        <taxon>Bacillati</taxon>
        <taxon>Bacillota</taxon>
        <taxon>Bacilli</taxon>
        <taxon>Bacillales</taxon>
        <taxon>Caryophanaceae</taxon>
        <taxon>Planococcus</taxon>
    </lineage>
</organism>
<proteinExistence type="predicted"/>
<feature type="coiled-coil region" evidence="1">
    <location>
        <begin position="22"/>
        <end position="69"/>
    </location>
</feature>
<keyword evidence="1" id="KW-0175">Coiled coil</keyword>
<dbReference type="AlphaFoldDB" id="A0A7W8FSD2"/>
<dbReference type="RefSeq" id="WP_135503040.1">
    <property type="nucleotide sequence ID" value="NZ_CP181055.1"/>
</dbReference>
<name>A0A7W8FSD2_9BACL</name>
<comment type="caution">
    <text evidence="2">The sequence shown here is derived from an EMBL/GenBank/DDBJ whole genome shotgun (WGS) entry which is preliminary data.</text>
</comment>
<accession>A0A7W8FSD2</accession>
<reference evidence="2 3" key="1">
    <citation type="submission" date="2020-08" db="EMBL/GenBank/DDBJ databases">
        <title>Genomic Encyclopedia of Type Strains, Phase IV (KMG-IV): sequencing the most valuable type-strain genomes for metagenomic binning, comparative biology and taxonomic classification.</title>
        <authorList>
            <person name="Goeker M."/>
        </authorList>
    </citation>
    <scope>NUCLEOTIDE SEQUENCE [LARGE SCALE GENOMIC DNA]</scope>
    <source>
        <strain evidence="2 3">DSM 15895</strain>
    </source>
</reference>
<evidence type="ECO:0000313" key="3">
    <source>
        <dbReference type="Proteomes" id="UP000525923"/>
    </source>
</evidence>
<protein>
    <submittedName>
        <fullName evidence="2">Uncharacterized protein</fullName>
    </submittedName>
</protein>
<dbReference type="EMBL" id="JACHHE010000003">
    <property type="protein sequence ID" value="MBB5179843.1"/>
    <property type="molecule type" value="Genomic_DNA"/>
</dbReference>